<reference evidence="3 4" key="1">
    <citation type="submission" date="2018-11" db="EMBL/GenBank/DDBJ databases">
        <title>Novel bacteria species description.</title>
        <authorList>
            <person name="Han J.-H."/>
        </authorList>
    </citation>
    <scope>NUCLEOTIDE SEQUENCE [LARGE SCALE GENOMIC DNA]</scope>
    <source>
        <strain evidence="3 4">KCTC23259</strain>
    </source>
</reference>
<proteinExistence type="inferred from homology"/>
<evidence type="ECO:0000256" key="1">
    <source>
        <dbReference type="ARBA" id="ARBA00007274"/>
    </source>
</evidence>
<comment type="similarity">
    <text evidence="1">Belongs to the transferase hexapeptide repeat family.</text>
</comment>
<dbReference type="Gene3D" id="2.160.10.10">
    <property type="entry name" value="Hexapeptide repeat proteins"/>
    <property type="match status" value="1"/>
</dbReference>
<sequence length="188" mass="21210">MKEVDLGKFDNSWYNPGSFLKRFFWHVISNAFINSTLPLPMKIKILILRLFGAKVGHNVTIKPSVNIKYPWFLTIKDNVWIGEKVWIDNFVDVLIEPNVCISQGALLLTGNHNYSKETFDLMPGKIVLERGSWVGAKTVVCPGITLKTHSVLAVGSVATKDLNAFSVYQGNPAVWVRDRKIEDDFSVE</sequence>
<dbReference type="InterPro" id="IPR011004">
    <property type="entry name" value="Trimer_LpxA-like_sf"/>
</dbReference>
<name>A0AAE3H536_9BACT</name>
<dbReference type="RefSeq" id="WP_255038760.1">
    <property type="nucleotide sequence ID" value="NZ_RJUF01000180.1"/>
</dbReference>
<keyword evidence="4" id="KW-1185">Reference proteome</keyword>
<dbReference type="Proteomes" id="UP001204144">
    <property type="component" value="Unassembled WGS sequence"/>
</dbReference>
<keyword evidence="2" id="KW-0808">Transferase</keyword>
<dbReference type="GO" id="GO:0005829">
    <property type="term" value="C:cytosol"/>
    <property type="evidence" value="ECO:0007669"/>
    <property type="project" value="TreeGrafter"/>
</dbReference>
<protein>
    <submittedName>
        <fullName evidence="3">Colanic acid biosynthesis acetyltransferase WcaF</fullName>
    </submittedName>
</protein>
<evidence type="ECO:0000313" key="3">
    <source>
        <dbReference type="EMBL" id="MCP9765073.1"/>
    </source>
</evidence>
<organism evidence="3 4">
    <name type="scientific">Lacihabitans soyangensis</name>
    <dbReference type="NCBI Taxonomy" id="869394"/>
    <lineage>
        <taxon>Bacteria</taxon>
        <taxon>Pseudomonadati</taxon>
        <taxon>Bacteroidota</taxon>
        <taxon>Cytophagia</taxon>
        <taxon>Cytophagales</taxon>
        <taxon>Leadbetterellaceae</taxon>
        <taxon>Lacihabitans</taxon>
    </lineage>
</organism>
<comment type="caution">
    <text evidence="3">The sequence shown here is derived from an EMBL/GenBank/DDBJ whole genome shotgun (WGS) entry which is preliminary data.</text>
</comment>
<evidence type="ECO:0000256" key="2">
    <source>
        <dbReference type="ARBA" id="ARBA00022679"/>
    </source>
</evidence>
<dbReference type="AlphaFoldDB" id="A0AAE3H536"/>
<dbReference type="SUPFAM" id="SSF51161">
    <property type="entry name" value="Trimeric LpxA-like enzymes"/>
    <property type="match status" value="1"/>
</dbReference>
<dbReference type="EMBL" id="RJUF01000180">
    <property type="protein sequence ID" value="MCP9765073.1"/>
    <property type="molecule type" value="Genomic_DNA"/>
</dbReference>
<accession>A0AAE3H536</accession>
<dbReference type="GO" id="GO:0008374">
    <property type="term" value="F:O-acyltransferase activity"/>
    <property type="evidence" value="ECO:0007669"/>
    <property type="project" value="TreeGrafter"/>
</dbReference>
<dbReference type="PANTHER" id="PTHR23416">
    <property type="entry name" value="SIALIC ACID SYNTHASE-RELATED"/>
    <property type="match status" value="1"/>
</dbReference>
<dbReference type="NCBIfam" id="NF007797">
    <property type="entry name" value="PRK10502.1"/>
    <property type="match status" value="1"/>
</dbReference>
<evidence type="ECO:0000313" key="4">
    <source>
        <dbReference type="Proteomes" id="UP001204144"/>
    </source>
</evidence>
<dbReference type="InterPro" id="IPR051159">
    <property type="entry name" value="Hexapeptide_acetyltransf"/>
</dbReference>
<gene>
    <name evidence="3" type="primary">wcaF</name>
    <name evidence="3" type="ORF">EGI31_19235</name>
</gene>
<dbReference type="PANTHER" id="PTHR23416:SF23">
    <property type="entry name" value="ACETYLTRANSFERASE C18B11.09C-RELATED"/>
    <property type="match status" value="1"/>
</dbReference>
<dbReference type="CDD" id="cd05825">
    <property type="entry name" value="LbH_wcaF_like"/>
    <property type="match status" value="1"/>
</dbReference>